<dbReference type="Gene3D" id="2.60.40.2180">
    <property type="match status" value="1"/>
</dbReference>
<dbReference type="InterPro" id="IPR029058">
    <property type="entry name" value="AB_hydrolase_fold"/>
</dbReference>
<evidence type="ECO:0000256" key="1">
    <source>
        <dbReference type="ARBA" id="ARBA00022729"/>
    </source>
</evidence>
<protein>
    <submittedName>
        <fullName evidence="5">Uncharacterized protein</fullName>
    </submittedName>
</protein>
<reference evidence="5" key="1">
    <citation type="submission" date="2020-10" db="EMBL/GenBank/DDBJ databases">
        <authorList>
            <person name="Gilroy R."/>
        </authorList>
    </citation>
    <scope>NUCLEOTIDE SEQUENCE</scope>
    <source>
        <strain evidence="5">CHK195-11698</strain>
    </source>
</reference>
<evidence type="ECO:0000313" key="6">
    <source>
        <dbReference type="Proteomes" id="UP000824175"/>
    </source>
</evidence>
<keyword evidence="2" id="KW-1133">Transmembrane helix</keyword>
<gene>
    <name evidence="5" type="ORF">IAD15_07890</name>
</gene>
<dbReference type="Pfam" id="PF02230">
    <property type="entry name" value="Abhydrolase_2"/>
    <property type="match status" value="1"/>
</dbReference>
<evidence type="ECO:0000256" key="2">
    <source>
        <dbReference type="SAM" id="Phobius"/>
    </source>
</evidence>
<accession>A0A9D1HNU4</accession>
<dbReference type="PANTHER" id="PTHR43037:SF1">
    <property type="entry name" value="BLL1128 PROTEIN"/>
    <property type="match status" value="1"/>
</dbReference>
<feature type="transmembrane region" description="Helical" evidence="2">
    <location>
        <begin position="390"/>
        <end position="411"/>
    </location>
</feature>
<feature type="domain" description="Esterase Ig-like N-terminal" evidence="4">
    <location>
        <begin position="3"/>
        <end position="125"/>
    </location>
</feature>
<evidence type="ECO:0000259" key="3">
    <source>
        <dbReference type="Pfam" id="PF02230"/>
    </source>
</evidence>
<evidence type="ECO:0000313" key="5">
    <source>
        <dbReference type="EMBL" id="HIU13973.1"/>
    </source>
</evidence>
<dbReference type="AlphaFoldDB" id="A0A9D1HNU4"/>
<feature type="domain" description="Phospholipase/carboxylesterase/thioesterase" evidence="3">
    <location>
        <begin position="165"/>
        <end position="342"/>
    </location>
</feature>
<organism evidence="5 6">
    <name type="scientific">Candidatus Fimiplasma intestinipullorum</name>
    <dbReference type="NCBI Taxonomy" id="2840825"/>
    <lineage>
        <taxon>Bacteria</taxon>
        <taxon>Bacillati</taxon>
        <taxon>Bacillota</taxon>
        <taxon>Clostridia</taxon>
        <taxon>Eubacteriales</taxon>
        <taxon>Candidatus Fimiplasma</taxon>
    </lineage>
</organism>
<comment type="caution">
    <text evidence="5">The sequence shown here is derived from an EMBL/GenBank/DDBJ whole genome shotgun (WGS) entry which is preliminary data.</text>
</comment>
<dbReference type="PANTHER" id="PTHR43037">
    <property type="entry name" value="UNNAMED PRODUCT-RELATED"/>
    <property type="match status" value="1"/>
</dbReference>
<evidence type="ECO:0000259" key="4">
    <source>
        <dbReference type="Pfam" id="PF18435"/>
    </source>
</evidence>
<dbReference type="Gene3D" id="3.40.50.1820">
    <property type="entry name" value="alpha/beta hydrolase"/>
    <property type="match status" value="1"/>
</dbReference>
<dbReference type="InterPro" id="IPR050955">
    <property type="entry name" value="Plant_Biomass_Hydrol_Est"/>
</dbReference>
<proteinExistence type="predicted"/>
<dbReference type="Pfam" id="PF18435">
    <property type="entry name" value="EstA_Ig_like"/>
    <property type="match status" value="1"/>
</dbReference>
<keyword evidence="1" id="KW-0732">Signal</keyword>
<dbReference type="GO" id="GO:0016787">
    <property type="term" value="F:hydrolase activity"/>
    <property type="evidence" value="ECO:0007669"/>
    <property type="project" value="InterPro"/>
</dbReference>
<dbReference type="InterPro" id="IPR003140">
    <property type="entry name" value="PLipase/COase/thioEstase"/>
</dbReference>
<keyword evidence="2" id="KW-0472">Membrane</keyword>
<sequence>MKYKLYTRVLDGGEAVVRIIIDAKQELSSSGLTSDLCTVTCKRYYQGKLLDEATRLVTNVYTSRTQTGQPEKTGRYLNLTLHTNKDTKGASLIYYDPELQLSRLVDVYYTIKLTHPLTCLDGSMIETDTEMEYDGMIRHHVDRFEKYESSQGLLYREFSPEFDGNKKPLIVWLHGMGESGKDNQIQISANRGAVAFVTREAQALFGGAYVVAPQCPTFWMPIDYQGKHYHDDYTQAVLSLIDEVCVFHPDIDEDRIYIGGCSMGGYQTLRTVLRSPQRFAAAFPICAAYEYSMKEAWEVRNVPMWFVHCLADTTVLPDLSIHNYDRLQRLDSEVELTLYPEVRSQGEHYYPHAAWIPALRDQPKNASGEHLFEWLASKRRKQPHESNPKWPWLVAAGTAALVVGIAAYRYMRKRK</sequence>
<dbReference type="Proteomes" id="UP000824175">
    <property type="component" value="Unassembled WGS sequence"/>
</dbReference>
<reference evidence="5" key="2">
    <citation type="journal article" date="2021" name="PeerJ">
        <title>Extensive microbial diversity within the chicken gut microbiome revealed by metagenomics and culture.</title>
        <authorList>
            <person name="Gilroy R."/>
            <person name="Ravi A."/>
            <person name="Getino M."/>
            <person name="Pursley I."/>
            <person name="Horton D.L."/>
            <person name="Alikhan N.F."/>
            <person name="Baker D."/>
            <person name="Gharbi K."/>
            <person name="Hall N."/>
            <person name="Watson M."/>
            <person name="Adriaenssens E.M."/>
            <person name="Foster-Nyarko E."/>
            <person name="Jarju S."/>
            <person name="Secka A."/>
            <person name="Antonio M."/>
            <person name="Oren A."/>
            <person name="Chaudhuri R.R."/>
            <person name="La Ragione R."/>
            <person name="Hildebrand F."/>
            <person name="Pallen M.J."/>
        </authorList>
    </citation>
    <scope>NUCLEOTIDE SEQUENCE</scope>
    <source>
        <strain evidence="5">CHK195-11698</strain>
    </source>
</reference>
<dbReference type="SUPFAM" id="SSF53474">
    <property type="entry name" value="alpha/beta-Hydrolases"/>
    <property type="match status" value="1"/>
</dbReference>
<dbReference type="EMBL" id="DVMJ01000065">
    <property type="protein sequence ID" value="HIU13973.1"/>
    <property type="molecule type" value="Genomic_DNA"/>
</dbReference>
<dbReference type="InterPro" id="IPR041172">
    <property type="entry name" value="EstA_Ig-like_N"/>
</dbReference>
<name>A0A9D1HNU4_9FIRM</name>
<keyword evidence="2" id="KW-0812">Transmembrane</keyword>